<dbReference type="PANTHER" id="PTHR15574:SF40">
    <property type="entry name" value="WD AND TETRATRICOPEPTIDE REPEATS PROTEIN 1"/>
    <property type="match status" value="1"/>
</dbReference>
<dbReference type="Pfam" id="PF00400">
    <property type="entry name" value="WD40"/>
    <property type="match status" value="5"/>
</dbReference>
<dbReference type="AlphaFoldDB" id="A0AAE0ENI1"/>
<feature type="region of interest" description="Disordered" evidence="4">
    <location>
        <begin position="560"/>
        <end position="764"/>
    </location>
</feature>
<evidence type="ECO:0000256" key="4">
    <source>
        <dbReference type="SAM" id="MobiDB-lite"/>
    </source>
</evidence>
<feature type="repeat" description="WD" evidence="3">
    <location>
        <begin position="838"/>
        <end position="879"/>
    </location>
</feature>
<dbReference type="GO" id="GO:0005737">
    <property type="term" value="C:cytoplasm"/>
    <property type="evidence" value="ECO:0007669"/>
    <property type="project" value="TreeGrafter"/>
</dbReference>
<dbReference type="PROSITE" id="PS50294">
    <property type="entry name" value="WD_REPEATS_REGION"/>
    <property type="match status" value="1"/>
</dbReference>
<gene>
    <name evidence="5" type="ORF">CYMTET_54903</name>
</gene>
<keyword evidence="6" id="KW-1185">Reference proteome</keyword>
<accession>A0AAE0ENI1</accession>
<organism evidence="5 6">
    <name type="scientific">Cymbomonas tetramitiformis</name>
    <dbReference type="NCBI Taxonomy" id="36881"/>
    <lineage>
        <taxon>Eukaryota</taxon>
        <taxon>Viridiplantae</taxon>
        <taxon>Chlorophyta</taxon>
        <taxon>Pyramimonadophyceae</taxon>
        <taxon>Pyramimonadales</taxon>
        <taxon>Pyramimonadaceae</taxon>
        <taxon>Cymbomonas</taxon>
    </lineage>
</organism>
<dbReference type="Gene3D" id="2.130.10.10">
    <property type="entry name" value="YVTN repeat-like/Quinoprotein amine dehydrogenase"/>
    <property type="match status" value="2"/>
</dbReference>
<dbReference type="PROSITE" id="PS00678">
    <property type="entry name" value="WD_REPEATS_1"/>
    <property type="match status" value="1"/>
</dbReference>
<dbReference type="InterPro" id="IPR015943">
    <property type="entry name" value="WD40/YVTN_repeat-like_dom_sf"/>
</dbReference>
<evidence type="ECO:0000256" key="1">
    <source>
        <dbReference type="ARBA" id="ARBA00022574"/>
    </source>
</evidence>
<evidence type="ECO:0000313" key="6">
    <source>
        <dbReference type="Proteomes" id="UP001190700"/>
    </source>
</evidence>
<reference evidence="5 6" key="1">
    <citation type="journal article" date="2015" name="Genome Biol. Evol.">
        <title>Comparative Genomics of a Bacterivorous Green Alga Reveals Evolutionary Causalities and Consequences of Phago-Mixotrophic Mode of Nutrition.</title>
        <authorList>
            <person name="Burns J.A."/>
            <person name="Paasch A."/>
            <person name="Narechania A."/>
            <person name="Kim E."/>
        </authorList>
    </citation>
    <scope>NUCLEOTIDE SEQUENCE [LARGE SCALE GENOMIC DNA]</scope>
    <source>
        <strain evidence="5 6">PLY_AMNH</strain>
    </source>
</reference>
<feature type="region of interest" description="Disordered" evidence="4">
    <location>
        <begin position="301"/>
        <end position="379"/>
    </location>
</feature>
<evidence type="ECO:0000256" key="3">
    <source>
        <dbReference type="PROSITE-ProRule" id="PRU00221"/>
    </source>
</evidence>
<comment type="caution">
    <text evidence="5">The sequence shown here is derived from an EMBL/GenBank/DDBJ whole genome shotgun (WGS) entry which is preliminary data.</text>
</comment>
<dbReference type="InterPro" id="IPR036322">
    <property type="entry name" value="WD40_repeat_dom_sf"/>
</dbReference>
<dbReference type="GO" id="GO:0045717">
    <property type="term" value="P:negative regulation of fatty acid biosynthetic process"/>
    <property type="evidence" value="ECO:0007669"/>
    <property type="project" value="TreeGrafter"/>
</dbReference>
<evidence type="ECO:0000313" key="5">
    <source>
        <dbReference type="EMBL" id="KAK3234861.1"/>
    </source>
</evidence>
<dbReference type="InterPro" id="IPR019775">
    <property type="entry name" value="WD40_repeat_CS"/>
</dbReference>
<dbReference type="PANTHER" id="PTHR15574">
    <property type="entry name" value="WD REPEAT DOMAIN-CONTAINING FAMILY"/>
    <property type="match status" value="1"/>
</dbReference>
<dbReference type="SUPFAM" id="SSF50978">
    <property type="entry name" value="WD40 repeat-like"/>
    <property type="match status" value="1"/>
</dbReference>
<dbReference type="Proteomes" id="UP001190700">
    <property type="component" value="Unassembled WGS sequence"/>
</dbReference>
<dbReference type="EMBL" id="LGRX02035439">
    <property type="protein sequence ID" value="KAK3234861.1"/>
    <property type="molecule type" value="Genomic_DNA"/>
</dbReference>
<evidence type="ECO:0000256" key="2">
    <source>
        <dbReference type="ARBA" id="ARBA00022737"/>
    </source>
</evidence>
<keyword evidence="2" id="KW-0677">Repeat</keyword>
<feature type="compositionally biased region" description="Low complexity" evidence="4">
    <location>
        <begin position="304"/>
        <end position="320"/>
    </location>
</feature>
<protein>
    <submittedName>
        <fullName evidence="5">Uncharacterized protein</fullName>
    </submittedName>
</protein>
<dbReference type="SMART" id="SM00320">
    <property type="entry name" value="WD40"/>
    <property type="match status" value="7"/>
</dbReference>
<dbReference type="SUPFAM" id="SSF48452">
    <property type="entry name" value="TPR-like"/>
    <property type="match status" value="1"/>
</dbReference>
<keyword evidence="1 3" id="KW-0853">WD repeat</keyword>
<proteinExistence type="predicted"/>
<dbReference type="InterPro" id="IPR001680">
    <property type="entry name" value="WD40_rpt"/>
</dbReference>
<name>A0AAE0ENI1_9CHLO</name>
<sequence length="904" mass="97516">MFNLVAQREQGRHGLPSTFISDIWRRPSCIERMRLTSELDYHRGCVNHISFNATGDMLTSGSDDGQLCLWDVARRKVRTAIRTGHTANIFCTRIMPGTGDNIIATCAGDAEVRVHNVSKEKCTTFRCHCNRVKKMVVEPDNPHVLLSGGEDGTVRNHDLREHHTCVANARDDEDDDRYRAFFTPWNEGCSNVAISQTAEIFSISLSAHRPWLLAVGSSDCHLRVYDRRFMPTAGPKQGRKKEAGRIMRTSPKLGTRLQVDPSSCITGVRISRCGTHVLASYLGGSIYLFDVQGALPGAAQNLHGASSSRGRQSGAPVGGRARAGGGVGGCRRTPQHSPIPSSSGSGEEEASDPEESEMQAEEDEEEEEEEEPTIAGLPNEVFVEALMELKRAGRALARGSHIGAQAHCTSGILLLEGAASATTEGEDTWHPPSKLRRVLGRLYLQRAAAQLGRAERLAQSSELEDPLEVSEDEGAAAEELRAAASKLYEQALVDAEVAVESGVDRGRANYQVGRALVLLGRHEEALQAVDAAYEVSWSEELEALRASLHEHLNIAVEHDAGHGSDRDEDAASEDPPGGCGEEGAGQMEADEVPPQVADSLEAGPRAHAGRGPRSALESQGAAGRSAEGPEGSAREDAVARKRARRDGQAGEGLASTAPSPFDANPSDASGEAGEGSQCAEPAGAAEGGVGTEEESGALGDTEATGADSELEASSEDNEEAELEAGSRQRRSRPTSRQHSIFNRVFGSEVDDGEEEDTDDDMDTDDDSLITDDILMNSSEDEVGDGDPTWIQRYKGHRNMRTVKDVSFLGPHEEYVASGSDNGAMLIWCRYSGRLLFQYKGDSEVVNCIQAHPIDPVIASCGIDTTVKIWTPQDGRTRLPSSLRSNNFPKRRFRFTPESDETDES</sequence>
<feature type="repeat" description="WD" evidence="3">
    <location>
        <begin position="39"/>
        <end position="80"/>
    </location>
</feature>
<dbReference type="InterPro" id="IPR045151">
    <property type="entry name" value="DCAF8"/>
</dbReference>
<feature type="compositionally biased region" description="Acidic residues" evidence="4">
    <location>
        <begin position="708"/>
        <end position="722"/>
    </location>
</feature>
<dbReference type="PROSITE" id="PS50082">
    <property type="entry name" value="WD_REPEATS_2"/>
    <property type="match status" value="2"/>
</dbReference>
<feature type="compositionally biased region" description="Acidic residues" evidence="4">
    <location>
        <begin position="748"/>
        <end position="764"/>
    </location>
</feature>
<dbReference type="GO" id="GO:0080008">
    <property type="term" value="C:Cul4-RING E3 ubiquitin ligase complex"/>
    <property type="evidence" value="ECO:0007669"/>
    <property type="project" value="TreeGrafter"/>
</dbReference>
<feature type="compositionally biased region" description="Acidic residues" evidence="4">
    <location>
        <begin position="346"/>
        <end position="372"/>
    </location>
</feature>
<dbReference type="InterPro" id="IPR011990">
    <property type="entry name" value="TPR-like_helical_dom_sf"/>
</dbReference>